<sequence>MFELFILFFAIAVIAPLVIKFMTKPNYLKVAEKTELPPNLGIREDLYLQKSVRNMEKALPHEFKEKIKRRYLSEHPKATEAYFEVIYYELQRFFIMCSLLNNVPMFSKKVDDIWHEMLMYTKEYEKFSTELCGEHIHHAPNDVVEPDPHGRAWFDLLYAKLFTFTDFTHIAWGTFFQNPLHQGLLHELQTLSTEKLGIRYFRPNADKETIHALLTKIKVDLNRISNDKDPYKGLKLSPNSIDSTPILAGAMLYYSYHHFDEYDMYMAKLNPASNYNSGNTTACGSGCGNHRDDNGGHDSSCSSDSGSSCGSSCGSGCGSS</sequence>
<accession>A0A160II19</accession>
<evidence type="ECO:0000313" key="3">
    <source>
        <dbReference type="Proteomes" id="UP000076623"/>
    </source>
</evidence>
<gene>
    <name evidence="2" type="ORF">ABE65_001515</name>
</gene>
<dbReference type="Proteomes" id="UP000076623">
    <property type="component" value="Chromosome"/>
</dbReference>
<feature type="region of interest" description="Disordered" evidence="1">
    <location>
        <begin position="295"/>
        <end position="320"/>
    </location>
</feature>
<name>A0A160II19_9BACL</name>
<dbReference type="STRING" id="1221500.ABE65_001515"/>
<proteinExistence type="predicted"/>
<dbReference type="AlphaFoldDB" id="A0A160II19"/>
<protein>
    <submittedName>
        <fullName evidence="2">Uncharacterized protein</fullName>
    </submittedName>
</protein>
<dbReference type="KEGG" id="fpn:ABE65_001515"/>
<dbReference type="RefSeq" id="WP_066390848.1">
    <property type="nucleotide sequence ID" value="NZ_CP015378.1"/>
</dbReference>
<evidence type="ECO:0000313" key="2">
    <source>
        <dbReference type="EMBL" id="ANC75593.1"/>
    </source>
</evidence>
<keyword evidence="3" id="KW-1185">Reference proteome</keyword>
<reference evidence="2 3" key="1">
    <citation type="submission" date="2016-04" db="EMBL/GenBank/DDBJ databases">
        <title>Complete genome sequence of Fictibacillus phosphorivorans G25-29, a strain toxic to nematodes.</title>
        <authorList>
            <person name="Zheng Z."/>
        </authorList>
    </citation>
    <scope>NUCLEOTIDE SEQUENCE [LARGE SCALE GENOMIC DNA]</scope>
    <source>
        <strain evidence="2 3">G25-29</strain>
    </source>
</reference>
<dbReference type="EMBL" id="CP015378">
    <property type="protein sequence ID" value="ANC75593.1"/>
    <property type="molecule type" value="Genomic_DNA"/>
</dbReference>
<feature type="compositionally biased region" description="Low complexity" evidence="1">
    <location>
        <begin position="297"/>
        <end position="312"/>
    </location>
</feature>
<evidence type="ECO:0000256" key="1">
    <source>
        <dbReference type="SAM" id="MobiDB-lite"/>
    </source>
</evidence>
<organism evidence="2 3">
    <name type="scientific">Fictibacillus phosphorivorans</name>
    <dbReference type="NCBI Taxonomy" id="1221500"/>
    <lineage>
        <taxon>Bacteria</taxon>
        <taxon>Bacillati</taxon>
        <taxon>Bacillota</taxon>
        <taxon>Bacilli</taxon>
        <taxon>Bacillales</taxon>
        <taxon>Fictibacillaceae</taxon>
        <taxon>Fictibacillus</taxon>
    </lineage>
</organism>